<dbReference type="Pfam" id="PF10987">
    <property type="entry name" value="DUF2806"/>
    <property type="match status" value="1"/>
</dbReference>
<name>A0A7W8ALF9_9HYPH</name>
<accession>A0A7W8ALF9</accession>
<dbReference type="RefSeq" id="WP_151159483.1">
    <property type="nucleotide sequence ID" value="NZ_JACHIL010000003.1"/>
</dbReference>
<dbReference type="EMBL" id="JACHIL010000003">
    <property type="protein sequence ID" value="MBB5091406.1"/>
    <property type="molecule type" value="Genomic_DNA"/>
</dbReference>
<comment type="caution">
    <text evidence="1">The sequence shown here is derived from an EMBL/GenBank/DDBJ whole genome shotgun (WGS) entry which is preliminary data.</text>
</comment>
<dbReference type="Proteomes" id="UP000531231">
    <property type="component" value="Unassembled WGS sequence"/>
</dbReference>
<evidence type="ECO:0000313" key="2">
    <source>
        <dbReference type="Proteomes" id="UP000531231"/>
    </source>
</evidence>
<organism evidence="1 2">
    <name type="scientific">Pseudochrobactrum saccharolyticum</name>
    <dbReference type="NCBI Taxonomy" id="354352"/>
    <lineage>
        <taxon>Bacteria</taxon>
        <taxon>Pseudomonadati</taxon>
        <taxon>Pseudomonadota</taxon>
        <taxon>Alphaproteobacteria</taxon>
        <taxon>Hyphomicrobiales</taxon>
        <taxon>Brucellaceae</taxon>
        <taxon>Pseudochrobactrum</taxon>
    </lineage>
</organism>
<reference evidence="1 2" key="1">
    <citation type="submission" date="2020-08" db="EMBL/GenBank/DDBJ databases">
        <title>Genomic Encyclopedia of Type Strains, Phase IV (KMG-IV): sequencing the most valuable type-strain genomes for metagenomic binning, comparative biology and taxonomic classification.</title>
        <authorList>
            <person name="Goeker M."/>
        </authorList>
    </citation>
    <scope>NUCLEOTIDE SEQUENCE [LARGE SCALE GENOMIC DNA]</scope>
    <source>
        <strain evidence="1 2">DSM 25620</strain>
    </source>
</reference>
<dbReference type="AlphaFoldDB" id="A0A7W8ALF9"/>
<protein>
    <recommendedName>
        <fullName evidence="3">DUF2806 domain-containing protein</fullName>
    </recommendedName>
</protein>
<proteinExistence type="predicted"/>
<evidence type="ECO:0000313" key="1">
    <source>
        <dbReference type="EMBL" id="MBB5091406.1"/>
    </source>
</evidence>
<evidence type="ECO:0008006" key="3">
    <source>
        <dbReference type="Google" id="ProtNLM"/>
    </source>
</evidence>
<sequence length="307" mass="34155">MANDLEPTENKWYHVLANFDYLKIPGAVRAISQLVTGAADVGSAFLDAGKAKGEQLSQSIRDTTEARSKTLAAYTDAAVKVGINDPKLIERTLDYTAIKGIREQSNREKVAQETLLLLEDQTVPDNTPPPEDDWMNIFVDYASKATSERMQKHWAAILAGEIKKPGSFSFSTLQIMSMMDTNFAKLIEKISGWVVEGTYIPKLQANNRGEPYDDLFRLSSLGIISSGHSYFYGLYPNLEVSPVVIKPNNTVIVGKIVKELHISCWLLTPSGKEVFSLATKKRDDQFIQDFMGEVISKSVSEIQIINQ</sequence>
<keyword evidence="2" id="KW-1185">Reference proteome</keyword>
<dbReference type="InterPro" id="IPR021254">
    <property type="entry name" value="DUF2806"/>
</dbReference>
<gene>
    <name evidence="1" type="ORF">HNQ68_001947</name>
</gene>